<keyword evidence="1" id="KW-1133">Transmembrane helix</keyword>
<dbReference type="AlphaFoldDB" id="A0A1H8TRS8"/>
<feature type="transmembrane region" description="Helical" evidence="1">
    <location>
        <begin position="9"/>
        <end position="27"/>
    </location>
</feature>
<dbReference type="Proteomes" id="UP000199300">
    <property type="component" value="Unassembled WGS sequence"/>
</dbReference>
<name>A0A1H8TRS8_9BACI</name>
<dbReference type="EMBL" id="FODJ01000019">
    <property type="protein sequence ID" value="SEO93565.1"/>
    <property type="molecule type" value="Genomic_DNA"/>
</dbReference>
<dbReference type="RefSeq" id="WP_091500338.1">
    <property type="nucleotide sequence ID" value="NZ_FODJ01000019.1"/>
</dbReference>
<proteinExistence type="predicted"/>
<dbReference type="Gene3D" id="3.30.70.60">
    <property type="match status" value="1"/>
</dbReference>
<evidence type="ECO:0008006" key="4">
    <source>
        <dbReference type="Google" id="ProtNLM"/>
    </source>
</evidence>
<dbReference type="STRING" id="872970.SAMN04488134_1196"/>
<sequence>MQIKWERNYSLFLVAILAIIFAVWYYGQQHYLADKEQAFVDTEATLRRYDAIINQATSTDQSDQLLREEAIQLQRQLPTEPNVDQLITSIYEAEQETGIVIEELINRTDTLSSDQVYYPVNSNAVHVELTLKAEKKNDFELFFHLLEQGDRLLEIIELNYHSTGVETISATVTLRVFFNENVLIK</sequence>
<keyword evidence="1" id="KW-0472">Membrane</keyword>
<protein>
    <recommendedName>
        <fullName evidence="4">Tfp pilus assembly protein PilO</fullName>
    </recommendedName>
</protein>
<evidence type="ECO:0000313" key="2">
    <source>
        <dbReference type="EMBL" id="SEO93565.1"/>
    </source>
</evidence>
<evidence type="ECO:0000313" key="3">
    <source>
        <dbReference type="Proteomes" id="UP000199300"/>
    </source>
</evidence>
<evidence type="ECO:0000256" key="1">
    <source>
        <dbReference type="SAM" id="Phobius"/>
    </source>
</evidence>
<reference evidence="2 3" key="1">
    <citation type="submission" date="2016-10" db="EMBL/GenBank/DDBJ databases">
        <authorList>
            <person name="de Groot N.N."/>
        </authorList>
    </citation>
    <scope>NUCLEOTIDE SEQUENCE [LARGE SCALE GENOMIC DNA]</scope>
    <source>
        <strain evidence="2 3">CGMCC 1.10434</strain>
    </source>
</reference>
<keyword evidence="1" id="KW-0812">Transmembrane</keyword>
<accession>A0A1H8TRS8</accession>
<dbReference type="InterPro" id="IPR014717">
    <property type="entry name" value="Transl_elong_EF1B/ribsomal_bS6"/>
</dbReference>
<organism evidence="2 3">
    <name type="scientific">Amphibacillus marinus</name>
    <dbReference type="NCBI Taxonomy" id="872970"/>
    <lineage>
        <taxon>Bacteria</taxon>
        <taxon>Bacillati</taxon>
        <taxon>Bacillota</taxon>
        <taxon>Bacilli</taxon>
        <taxon>Bacillales</taxon>
        <taxon>Bacillaceae</taxon>
        <taxon>Amphibacillus</taxon>
    </lineage>
</organism>
<dbReference type="OrthoDB" id="2970773at2"/>
<keyword evidence="3" id="KW-1185">Reference proteome</keyword>
<gene>
    <name evidence="2" type="ORF">SAMN04488134_1196</name>
</gene>